<evidence type="ECO:0000313" key="9">
    <source>
        <dbReference type="EMBL" id="OPX45038.1"/>
    </source>
</evidence>
<dbReference type="EMBL" id="MZGX01000006">
    <property type="protein sequence ID" value="OPX45038.1"/>
    <property type="molecule type" value="Genomic_DNA"/>
</dbReference>
<evidence type="ECO:0000256" key="7">
    <source>
        <dbReference type="RuleBase" id="RU363032"/>
    </source>
</evidence>
<keyword evidence="6 7" id="KW-0472">Membrane</keyword>
<dbReference type="Proteomes" id="UP000191554">
    <property type="component" value="Unassembled WGS sequence"/>
</dbReference>
<evidence type="ECO:0000256" key="3">
    <source>
        <dbReference type="ARBA" id="ARBA00022475"/>
    </source>
</evidence>
<gene>
    <name evidence="9" type="primary">ssuC_1</name>
    <name evidence="9" type="ORF">CLHUN_12700</name>
</gene>
<proteinExistence type="inferred from homology"/>
<dbReference type="GO" id="GO:0005886">
    <property type="term" value="C:plasma membrane"/>
    <property type="evidence" value="ECO:0007669"/>
    <property type="project" value="UniProtKB-SubCell"/>
</dbReference>
<feature type="transmembrane region" description="Helical" evidence="7">
    <location>
        <begin position="109"/>
        <end position="127"/>
    </location>
</feature>
<keyword evidence="3" id="KW-1003">Cell membrane</keyword>
<dbReference type="STRING" id="48256.CLHUN_12700"/>
<evidence type="ECO:0000256" key="4">
    <source>
        <dbReference type="ARBA" id="ARBA00022692"/>
    </source>
</evidence>
<dbReference type="Gene3D" id="1.10.3720.10">
    <property type="entry name" value="MetI-like"/>
    <property type="match status" value="1"/>
</dbReference>
<dbReference type="InterPro" id="IPR035906">
    <property type="entry name" value="MetI-like_sf"/>
</dbReference>
<organism evidence="9 10">
    <name type="scientific">Ruminiclostridium hungatei</name>
    <name type="common">Clostridium hungatei</name>
    <dbReference type="NCBI Taxonomy" id="48256"/>
    <lineage>
        <taxon>Bacteria</taxon>
        <taxon>Bacillati</taxon>
        <taxon>Bacillota</taxon>
        <taxon>Clostridia</taxon>
        <taxon>Eubacteriales</taxon>
        <taxon>Oscillospiraceae</taxon>
        <taxon>Ruminiclostridium</taxon>
    </lineage>
</organism>
<keyword evidence="2 7" id="KW-0813">Transport</keyword>
<dbReference type="OrthoDB" id="9796361at2"/>
<dbReference type="FunFam" id="1.10.3720.10:FF:000003">
    <property type="entry name" value="Aliphatic sulfonate ABC transporter permease"/>
    <property type="match status" value="1"/>
</dbReference>
<dbReference type="InterPro" id="IPR000515">
    <property type="entry name" value="MetI-like"/>
</dbReference>
<accession>A0A1V4SMD1</accession>
<sequence length="264" mass="29594">MNKLFQIRKSIDKKLYIFIAAMSFVILIAVWQAASVSGAVNQVFLPTPGRVLSTILDLFITGSIWGDLYISCYRIFMGFIYAVILGIVLGILAGSFSVTEAFIQPMIEFFRYLPVPAFVPLIMVWVGIGEEAKIAVIFLGTLFQLVPMVADDLRSVPEDYINAAYTLGSKRFKVLWKIIIPSMLPRLMDTLRMMMGWAWTYLVVAELVAANSGLGYSILKAQRYLKTPYIFAGIIIIGLLGLLIDRTFALVSRKLFYWSEGGVK</sequence>
<dbReference type="PROSITE" id="PS50928">
    <property type="entry name" value="ABC_TM1"/>
    <property type="match status" value="1"/>
</dbReference>
<dbReference type="PANTHER" id="PTHR30151:SF0">
    <property type="entry name" value="ABC TRANSPORTER PERMEASE PROTEIN MJ0413-RELATED"/>
    <property type="match status" value="1"/>
</dbReference>
<evidence type="ECO:0000256" key="5">
    <source>
        <dbReference type="ARBA" id="ARBA00022989"/>
    </source>
</evidence>
<comment type="caution">
    <text evidence="9">The sequence shown here is derived from an EMBL/GenBank/DDBJ whole genome shotgun (WGS) entry which is preliminary data.</text>
</comment>
<evidence type="ECO:0000256" key="2">
    <source>
        <dbReference type="ARBA" id="ARBA00022448"/>
    </source>
</evidence>
<dbReference type="CDD" id="cd06261">
    <property type="entry name" value="TM_PBP2"/>
    <property type="match status" value="1"/>
</dbReference>
<keyword evidence="5 7" id="KW-1133">Transmembrane helix</keyword>
<feature type="transmembrane region" description="Helical" evidence="7">
    <location>
        <begin position="196"/>
        <end position="217"/>
    </location>
</feature>
<evidence type="ECO:0000256" key="1">
    <source>
        <dbReference type="ARBA" id="ARBA00004651"/>
    </source>
</evidence>
<evidence type="ECO:0000259" key="8">
    <source>
        <dbReference type="PROSITE" id="PS50928"/>
    </source>
</evidence>
<dbReference type="RefSeq" id="WP_080063715.1">
    <property type="nucleotide sequence ID" value="NZ_MZGX01000006.1"/>
</dbReference>
<name>A0A1V4SMD1_RUMHU</name>
<protein>
    <submittedName>
        <fullName evidence="9">Putative aliphatic sulfonates transport permease protein SsuC</fullName>
    </submittedName>
</protein>
<feature type="domain" description="ABC transmembrane type-1" evidence="8">
    <location>
        <begin position="68"/>
        <end position="252"/>
    </location>
</feature>
<feature type="transmembrane region" description="Helical" evidence="7">
    <location>
        <begin position="79"/>
        <end position="103"/>
    </location>
</feature>
<reference evidence="9 10" key="1">
    <citation type="submission" date="2017-03" db="EMBL/GenBank/DDBJ databases">
        <title>Genome sequence of Clostridium hungatei DSM 14427.</title>
        <authorList>
            <person name="Poehlein A."/>
            <person name="Daniel R."/>
        </authorList>
    </citation>
    <scope>NUCLEOTIDE SEQUENCE [LARGE SCALE GENOMIC DNA]</scope>
    <source>
        <strain evidence="9 10">DSM 14427</strain>
    </source>
</reference>
<dbReference type="PANTHER" id="PTHR30151">
    <property type="entry name" value="ALKANE SULFONATE ABC TRANSPORTER-RELATED, MEMBRANE SUBUNIT"/>
    <property type="match status" value="1"/>
</dbReference>
<dbReference type="AlphaFoldDB" id="A0A1V4SMD1"/>
<keyword evidence="4 7" id="KW-0812">Transmembrane</keyword>
<keyword evidence="10" id="KW-1185">Reference proteome</keyword>
<evidence type="ECO:0000313" key="10">
    <source>
        <dbReference type="Proteomes" id="UP000191554"/>
    </source>
</evidence>
<evidence type="ECO:0000256" key="6">
    <source>
        <dbReference type="ARBA" id="ARBA00023136"/>
    </source>
</evidence>
<dbReference type="Pfam" id="PF00528">
    <property type="entry name" value="BPD_transp_1"/>
    <property type="match status" value="1"/>
</dbReference>
<comment type="subcellular location">
    <subcellularLocation>
        <location evidence="1 7">Cell membrane</location>
        <topology evidence="1 7">Multi-pass membrane protein</topology>
    </subcellularLocation>
</comment>
<dbReference type="SUPFAM" id="SSF161098">
    <property type="entry name" value="MetI-like"/>
    <property type="match status" value="1"/>
</dbReference>
<feature type="transmembrane region" description="Helical" evidence="7">
    <location>
        <begin position="229"/>
        <end position="249"/>
    </location>
</feature>
<comment type="similarity">
    <text evidence="7">Belongs to the binding-protein-dependent transport system permease family.</text>
</comment>
<feature type="transmembrane region" description="Helical" evidence="7">
    <location>
        <begin position="15"/>
        <end position="34"/>
    </location>
</feature>
<dbReference type="GO" id="GO:0042918">
    <property type="term" value="P:alkanesulfonate transmembrane transport"/>
    <property type="evidence" value="ECO:0007669"/>
    <property type="project" value="UniProtKB-ARBA"/>
</dbReference>